<dbReference type="SMART" id="SM00448">
    <property type="entry name" value="REC"/>
    <property type="match status" value="1"/>
</dbReference>
<dbReference type="NCBIfam" id="TIGR00229">
    <property type="entry name" value="sensory_box"/>
    <property type="match status" value="1"/>
</dbReference>
<dbReference type="CDD" id="cd16922">
    <property type="entry name" value="HATPase_EvgS-ArcB-TorS-like"/>
    <property type="match status" value="1"/>
</dbReference>
<dbReference type="Gene3D" id="3.30.450.40">
    <property type="match status" value="3"/>
</dbReference>
<dbReference type="SUPFAM" id="SSF55874">
    <property type="entry name" value="ATPase domain of HSP90 chaperone/DNA topoisomerase II/histidine kinase"/>
    <property type="match status" value="1"/>
</dbReference>
<keyword evidence="6" id="KW-0808">Transferase</keyword>
<dbReference type="InterPro" id="IPR003661">
    <property type="entry name" value="HisK_dim/P_dom"/>
</dbReference>
<keyword evidence="11" id="KW-0472">Membrane</keyword>
<evidence type="ECO:0000259" key="17">
    <source>
        <dbReference type="PROSITE" id="PS50113"/>
    </source>
</evidence>
<evidence type="ECO:0000256" key="1">
    <source>
        <dbReference type="ARBA" id="ARBA00000085"/>
    </source>
</evidence>
<dbReference type="SMART" id="SM00091">
    <property type="entry name" value="PAS"/>
    <property type="match status" value="1"/>
</dbReference>
<dbReference type="Gene3D" id="3.40.50.2300">
    <property type="match status" value="1"/>
</dbReference>
<dbReference type="Proteomes" id="UP000440224">
    <property type="component" value="Unassembled WGS sequence"/>
</dbReference>
<accession>A0A6N7PQ14</accession>
<proteinExistence type="predicted"/>
<dbReference type="Pfam" id="PF00512">
    <property type="entry name" value="HisKA"/>
    <property type="match status" value="1"/>
</dbReference>
<evidence type="ECO:0000256" key="2">
    <source>
        <dbReference type="ARBA" id="ARBA00004236"/>
    </source>
</evidence>
<dbReference type="CDD" id="cd00082">
    <property type="entry name" value="HisKA"/>
    <property type="match status" value="1"/>
</dbReference>
<dbReference type="Gene3D" id="1.10.287.130">
    <property type="match status" value="1"/>
</dbReference>
<dbReference type="GO" id="GO:0006355">
    <property type="term" value="P:regulation of DNA-templated transcription"/>
    <property type="evidence" value="ECO:0007669"/>
    <property type="project" value="InterPro"/>
</dbReference>
<keyword evidence="7" id="KW-0547">Nucleotide-binding</keyword>
<dbReference type="RefSeq" id="WP_153821106.1">
    <property type="nucleotide sequence ID" value="NZ_WJIE01000005.1"/>
</dbReference>
<feature type="domain" description="Response regulatory" evidence="15">
    <location>
        <begin position="958"/>
        <end position="1076"/>
    </location>
</feature>
<dbReference type="PROSITE" id="PS50109">
    <property type="entry name" value="HIS_KIN"/>
    <property type="match status" value="1"/>
</dbReference>
<evidence type="ECO:0000313" key="18">
    <source>
        <dbReference type="EMBL" id="MRG94302.1"/>
    </source>
</evidence>
<comment type="subcellular location">
    <subcellularLocation>
        <location evidence="2">Cell membrane</location>
    </subcellularLocation>
</comment>
<dbReference type="PROSITE" id="PS50112">
    <property type="entry name" value="PAS"/>
    <property type="match status" value="1"/>
</dbReference>
<dbReference type="SUPFAM" id="SSF55781">
    <property type="entry name" value="GAF domain-like"/>
    <property type="match status" value="3"/>
</dbReference>
<dbReference type="EC" id="2.7.13.3" evidence="3"/>
<feature type="compositionally biased region" description="Basic and acidic residues" evidence="13">
    <location>
        <begin position="1"/>
        <end position="13"/>
    </location>
</feature>
<dbReference type="SUPFAM" id="SSF55785">
    <property type="entry name" value="PYP-like sensor domain (PAS domain)"/>
    <property type="match status" value="1"/>
</dbReference>
<dbReference type="SMART" id="SM00387">
    <property type="entry name" value="HATPase_c"/>
    <property type="match status" value="1"/>
</dbReference>
<dbReference type="InterPro" id="IPR036097">
    <property type="entry name" value="HisK_dim/P_sf"/>
</dbReference>
<dbReference type="InterPro" id="IPR011006">
    <property type="entry name" value="CheY-like_superfamily"/>
</dbReference>
<sequence length="1091" mass="117846">MAGDASKTERVRDQAQTGVTNINDARTRRRAAFVERAAEELLRASTLEEVLTRVVWLAVPNLADYCTIDLLERGELRRVAVAHVDLRDEQRLWDVCSPDGDAEAHGRAARAALEAGEPQTRRGSLRVAMVSADGAAPSARSRAARALREIVFPLRVGSRTHGVLSAGVGPFREALPREERALIEALVRLGASAIDAALARSARERAFEAAERGLSQMRRLSEVTAALSRAVSPTEVARRVVEDGARVLGARACSIARLSPCGTELEIVHAAGHPEVIPAHSPRISMATEAPVAEAVRIKQPIWLRSRADLAARYPGLPLGDLVRGSHAWAAVPLFVDGQVVGSLSLSFQEPRAFDDDERWVILSLAQHCADALDRASLSAGAAEEAVHLSHEILKQMPEAILVTDLGGTILRWMGKATQIFGFNEAEAIGRSVTILAHAETLERIGPRILRGIRDQGAFLGEIVCVRKDGTTIPIEITAKPVFDKEGRARYLVGVCRDISERKRAEEERTRLIREQIARAEAEDAARRSSFLAEASALLSSSLDYEATLEKIVRLVVPTMATYAMLDVASEDGTTITVAVAHEDQALERDVQELRRGAVDGWSEGPVARVLASRTSEIFADLGGSALERIVGSPEQAGRFGELRARSAIVVPLSVGDTASATLSLFRVGDRYSTKDLPFAEELAHRAAMALENARLYQNAQEATRMRDEFLGTVSHELRTPLNAVLGWTRMLRTASLNGTSQERALATIERNAMLQARLVEDLLDASRIVMGKLRLELRTLDLVGPINAAIEAVRPAATAKSVHLESTLERGCLVEGDPSRVQQIVWNLLTNAIKFTPHGGRVELVLGRAGQHARVTVRDTGEGIRPEFLPYVFDRFRQGDSTTTRKHGGLGLGLAIVRHLVELHGGAVRADSAGEGKGSIFSVLLPLSANPDLLASLDRFTPLPTGLEELPSLEGLRLLLVDDEQDSREMLAAMLGQCGAVVRCVSSAAAALSALDEFRPDVLVSDIGMPGEDGYALIRQIRALKPARWGALPAVALTAYASAEDRVRVLAAGFQMHVPKPVDAAELAATVASLSPRKLDRESAPPPLST</sequence>
<dbReference type="InterPro" id="IPR000700">
    <property type="entry name" value="PAS-assoc_C"/>
</dbReference>
<comment type="catalytic activity">
    <reaction evidence="1">
        <text>ATP + protein L-histidine = ADP + protein N-phospho-L-histidine.</text>
        <dbReference type="EC" id="2.7.13.3"/>
    </reaction>
</comment>
<evidence type="ECO:0000256" key="3">
    <source>
        <dbReference type="ARBA" id="ARBA00012438"/>
    </source>
</evidence>
<dbReference type="InterPro" id="IPR036890">
    <property type="entry name" value="HATPase_C_sf"/>
</dbReference>
<dbReference type="Gene3D" id="3.30.565.10">
    <property type="entry name" value="Histidine kinase-like ATPase, C-terminal domain"/>
    <property type="match status" value="1"/>
</dbReference>
<feature type="domain" description="PAC" evidence="17">
    <location>
        <begin position="459"/>
        <end position="511"/>
    </location>
</feature>
<evidence type="ECO:0000256" key="8">
    <source>
        <dbReference type="ARBA" id="ARBA00022777"/>
    </source>
</evidence>
<dbReference type="InterPro" id="IPR003018">
    <property type="entry name" value="GAF"/>
</dbReference>
<dbReference type="InterPro" id="IPR005467">
    <property type="entry name" value="His_kinase_dom"/>
</dbReference>
<dbReference type="SMART" id="SM00388">
    <property type="entry name" value="HisKA"/>
    <property type="match status" value="1"/>
</dbReference>
<dbReference type="InterPro" id="IPR004358">
    <property type="entry name" value="Sig_transdc_His_kin-like_C"/>
</dbReference>
<keyword evidence="19" id="KW-1185">Reference proteome</keyword>
<dbReference type="Pfam" id="PF02518">
    <property type="entry name" value="HATPase_c"/>
    <property type="match status" value="1"/>
</dbReference>
<evidence type="ECO:0000313" key="19">
    <source>
        <dbReference type="Proteomes" id="UP000440224"/>
    </source>
</evidence>
<dbReference type="Pfam" id="PF00072">
    <property type="entry name" value="Response_reg"/>
    <property type="match status" value="1"/>
</dbReference>
<dbReference type="PANTHER" id="PTHR43547:SF2">
    <property type="entry name" value="HYBRID SIGNAL TRANSDUCTION HISTIDINE KINASE C"/>
    <property type="match status" value="1"/>
</dbReference>
<keyword evidence="4" id="KW-1003">Cell membrane</keyword>
<name>A0A6N7PQ14_9BACT</name>
<evidence type="ECO:0000256" key="11">
    <source>
        <dbReference type="ARBA" id="ARBA00023136"/>
    </source>
</evidence>
<dbReference type="PROSITE" id="PS50113">
    <property type="entry name" value="PAC"/>
    <property type="match status" value="1"/>
</dbReference>
<dbReference type="GO" id="GO:0005524">
    <property type="term" value="F:ATP binding"/>
    <property type="evidence" value="ECO:0007669"/>
    <property type="project" value="UniProtKB-KW"/>
</dbReference>
<dbReference type="Pfam" id="PF13185">
    <property type="entry name" value="GAF_2"/>
    <property type="match status" value="2"/>
</dbReference>
<dbReference type="InterPro" id="IPR000014">
    <property type="entry name" value="PAS"/>
</dbReference>
<evidence type="ECO:0000256" key="12">
    <source>
        <dbReference type="PROSITE-ProRule" id="PRU00169"/>
    </source>
</evidence>
<dbReference type="InterPro" id="IPR001789">
    <property type="entry name" value="Sig_transdc_resp-reg_receiver"/>
</dbReference>
<dbReference type="FunFam" id="3.30.565.10:FF:000023">
    <property type="entry name" value="PAS domain-containing sensor histidine kinase"/>
    <property type="match status" value="1"/>
</dbReference>
<feature type="domain" description="Histidine kinase" evidence="14">
    <location>
        <begin position="713"/>
        <end position="930"/>
    </location>
</feature>
<dbReference type="Pfam" id="PF00989">
    <property type="entry name" value="PAS"/>
    <property type="match status" value="1"/>
</dbReference>
<dbReference type="GO" id="GO:0005886">
    <property type="term" value="C:plasma membrane"/>
    <property type="evidence" value="ECO:0007669"/>
    <property type="project" value="UniProtKB-SubCell"/>
</dbReference>
<comment type="caution">
    <text evidence="18">The sequence shown here is derived from an EMBL/GenBank/DDBJ whole genome shotgun (WGS) entry which is preliminary data.</text>
</comment>
<evidence type="ECO:0000256" key="13">
    <source>
        <dbReference type="SAM" id="MobiDB-lite"/>
    </source>
</evidence>
<evidence type="ECO:0000256" key="5">
    <source>
        <dbReference type="ARBA" id="ARBA00022553"/>
    </source>
</evidence>
<organism evidence="18 19">
    <name type="scientific">Polyangium spumosum</name>
    <dbReference type="NCBI Taxonomy" id="889282"/>
    <lineage>
        <taxon>Bacteria</taxon>
        <taxon>Pseudomonadati</taxon>
        <taxon>Myxococcota</taxon>
        <taxon>Polyangia</taxon>
        <taxon>Polyangiales</taxon>
        <taxon>Polyangiaceae</taxon>
        <taxon>Polyangium</taxon>
    </lineage>
</organism>
<dbReference type="SUPFAM" id="SSF47384">
    <property type="entry name" value="Homodimeric domain of signal transducing histidine kinase"/>
    <property type="match status" value="1"/>
</dbReference>
<evidence type="ECO:0000256" key="10">
    <source>
        <dbReference type="ARBA" id="ARBA00023012"/>
    </source>
</evidence>
<dbReference type="InterPro" id="IPR029016">
    <property type="entry name" value="GAF-like_dom_sf"/>
</dbReference>
<dbReference type="PROSITE" id="PS50110">
    <property type="entry name" value="RESPONSE_REGULATORY"/>
    <property type="match status" value="1"/>
</dbReference>
<dbReference type="PANTHER" id="PTHR43547">
    <property type="entry name" value="TWO-COMPONENT HISTIDINE KINASE"/>
    <property type="match status" value="1"/>
</dbReference>
<dbReference type="AlphaFoldDB" id="A0A6N7PQ14"/>
<evidence type="ECO:0000259" key="14">
    <source>
        <dbReference type="PROSITE" id="PS50109"/>
    </source>
</evidence>
<dbReference type="CDD" id="cd17580">
    <property type="entry name" value="REC_2_DhkD-like"/>
    <property type="match status" value="1"/>
</dbReference>
<dbReference type="CDD" id="cd00130">
    <property type="entry name" value="PAS"/>
    <property type="match status" value="1"/>
</dbReference>
<evidence type="ECO:0000256" key="4">
    <source>
        <dbReference type="ARBA" id="ARBA00022475"/>
    </source>
</evidence>
<dbReference type="EMBL" id="WJIE01000005">
    <property type="protein sequence ID" value="MRG94302.1"/>
    <property type="molecule type" value="Genomic_DNA"/>
</dbReference>
<dbReference type="InterPro" id="IPR013767">
    <property type="entry name" value="PAS_fold"/>
</dbReference>
<reference evidence="18 19" key="1">
    <citation type="submission" date="2019-10" db="EMBL/GenBank/DDBJ databases">
        <title>A soil myxobacterium in the family Polyangiaceae.</title>
        <authorList>
            <person name="Li Y."/>
            <person name="Wang J."/>
        </authorList>
    </citation>
    <scope>NUCLEOTIDE SEQUENCE [LARGE SCALE GENOMIC DNA]</scope>
    <source>
        <strain evidence="18 19">DSM 14734</strain>
    </source>
</reference>
<dbReference type="OrthoDB" id="5377120at2"/>
<feature type="region of interest" description="Disordered" evidence="13">
    <location>
        <begin position="1"/>
        <end position="22"/>
    </location>
</feature>
<evidence type="ECO:0000256" key="6">
    <source>
        <dbReference type="ARBA" id="ARBA00022679"/>
    </source>
</evidence>
<feature type="modified residue" description="4-aspartylphosphate" evidence="12">
    <location>
        <position position="1007"/>
    </location>
</feature>
<keyword evidence="5 12" id="KW-0597">Phosphoprotein</keyword>
<keyword evidence="8" id="KW-0418">Kinase</keyword>
<dbReference type="SMART" id="SM00065">
    <property type="entry name" value="GAF"/>
    <property type="match status" value="2"/>
</dbReference>
<protein>
    <recommendedName>
        <fullName evidence="3">histidine kinase</fullName>
        <ecNumber evidence="3">2.7.13.3</ecNumber>
    </recommendedName>
</protein>
<dbReference type="SMART" id="SM00086">
    <property type="entry name" value="PAC"/>
    <property type="match status" value="1"/>
</dbReference>
<feature type="domain" description="PAS" evidence="16">
    <location>
        <begin position="392"/>
        <end position="456"/>
    </location>
</feature>
<evidence type="ECO:0000259" key="16">
    <source>
        <dbReference type="PROSITE" id="PS50112"/>
    </source>
</evidence>
<dbReference type="PRINTS" id="PR00344">
    <property type="entry name" value="BCTRLSENSOR"/>
</dbReference>
<dbReference type="InterPro" id="IPR001610">
    <property type="entry name" value="PAC"/>
</dbReference>
<keyword evidence="10" id="KW-0902">Two-component regulatory system</keyword>
<gene>
    <name evidence="18" type="ORF">GF068_20600</name>
</gene>
<evidence type="ECO:0000256" key="9">
    <source>
        <dbReference type="ARBA" id="ARBA00022840"/>
    </source>
</evidence>
<keyword evidence="9" id="KW-0067">ATP-binding</keyword>
<dbReference type="InterPro" id="IPR003594">
    <property type="entry name" value="HATPase_dom"/>
</dbReference>
<evidence type="ECO:0000259" key="15">
    <source>
        <dbReference type="PROSITE" id="PS50110"/>
    </source>
</evidence>
<dbReference type="Gene3D" id="3.30.450.20">
    <property type="entry name" value="PAS domain"/>
    <property type="match status" value="1"/>
</dbReference>
<evidence type="ECO:0000256" key="7">
    <source>
        <dbReference type="ARBA" id="ARBA00022741"/>
    </source>
</evidence>
<dbReference type="GO" id="GO:0000155">
    <property type="term" value="F:phosphorelay sensor kinase activity"/>
    <property type="evidence" value="ECO:0007669"/>
    <property type="project" value="InterPro"/>
</dbReference>
<dbReference type="SUPFAM" id="SSF52172">
    <property type="entry name" value="CheY-like"/>
    <property type="match status" value="1"/>
</dbReference>
<dbReference type="InterPro" id="IPR035965">
    <property type="entry name" value="PAS-like_dom_sf"/>
</dbReference>